<reference evidence="2 3" key="1">
    <citation type="submission" date="2024-01" db="EMBL/GenBank/DDBJ databases">
        <authorList>
            <person name="Alioto T."/>
            <person name="Alioto T."/>
            <person name="Gomez Garrido J."/>
        </authorList>
    </citation>
    <scope>NUCLEOTIDE SEQUENCE [LARGE SCALE GENOMIC DNA]</scope>
</reference>
<comment type="caution">
    <text evidence="2">The sequence shown here is derived from an EMBL/GenBank/DDBJ whole genome shotgun (WGS) entry which is preliminary data.</text>
</comment>
<evidence type="ECO:0000313" key="2">
    <source>
        <dbReference type="EMBL" id="CAK6983591.1"/>
    </source>
</evidence>
<protein>
    <submittedName>
        <fullName evidence="2">Uncharacterized protein</fullName>
    </submittedName>
</protein>
<feature type="region of interest" description="Disordered" evidence="1">
    <location>
        <begin position="39"/>
        <end position="68"/>
    </location>
</feature>
<dbReference type="Proteomes" id="UP001314229">
    <property type="component" value="Unassembled WGS sequence"/>
</dbReference>
<feature type="non-terminal residue" evidence="2">
    <location>
        <position position="1"/>
    </location>
</feature>
<accession>A0AAV1QHL8</accession>
<sequence length="68" mass="7562">GGQERRTERKEESTGAQLRCQHVRARAGRRGIVRQRTTRSAIGSMYGRRAHSTQIGELQPAQSARTAS</sequence>
<organism evidence="2 3">
    <name type="scientific">Scomber scombrus</name>
    <name type="common">Atlantic mackerel</name>
    <name type="synonym">Scomber vernalis</name>
    <dbReference type="NCBI Taxonomy" id="13677"/>
    <lineage>
        <taxon>Eukaryota</taxon>
        <taxon>Metazoa</taxon>
        <taxon>Chordata</taxon>
        <taxon>Craniata</taxon>
        <taxon>Vertebrata</taxon>
        <taxon>Euteleostomi</taxon>
        <taxon>Actinopterygii</taxon>
        <taxon>Neopterygii</taxon>
        <taxon>Teleostei</taxon>
        <taxon>Neoteleostei</taxon>
        <taxon>Acanthomorphata</taxon>
        <taxon>Pelagiaria</taxon>
        <taxon>Scombriformes</taxon>
        <taxon>Scombridae</taxon>
        <taxon>Scomber</taxon>
    </lineage>
</organism>
<dbReference type="EMBL" id="CAWUFR010001377">
    <property type="protein sequence ID" value="CAK6983591.1"/>
    <property type="molecule type" value="Genomic_DNA"/>
</dbReference>
<keyword evidence="3" id="KW-1185">Reference proteome</keyword>
<evidence type="ECO:0000313" key="3">
    <source>
        <dbReference type="Proteomes" id="UP001314229"/>
    </source>
</evidence>
<evidence type="ECO:0000256" key="1">
    <source>
        <dbReference type="SAM" id="MobiDB-lite"/>
    </source>
</evidence>
<gene>
    <name evidence="2" type="ORF">FSCOSCO3_A017230</name>
</gene>
<proteinExistence type="predicted"/>
<name>A0AAV1QHL8_SCOSC</name>
<dbReference type="AlphaFoldDB" id="A0AAV1QHL8"/>
<feature type="compositionally biased region" description="Polar residues" evidence="1">
    <location>
        <begin position="52"/>
        <end position="68"/>
    </location>
</feature>